<dbReference type="RefSeq" id="WP_188229368.1">
    <property type="nucleotide sequence ID" value="NZ_JACVXB010000002.1"/>
</dbReference>
<feature type="transmembrane region" description="Helical" evidence="1">
    <location>
        <begin position="241"/>
        <end position="259"/>
    </location>
</feature>
<dbReference type="AlphaFoldDB" id="A0A8J6Q226"/>
<gene>
    <name evidence="3" type="ORF">ICJ83_05460</name>
</gene>
<evidence type="ECO:0000313" key="3">
    <source>
        <dbReference type="EMBL" id="MBD0831574.1"/>
    </source>
</evidence>
<sequence>MKRIEEIDALRGFALFGIVMTHMFQGFLASIVPPEYIGFNIIYSIDHVSKFIVEQLFVSKFYAIFSMLFGLSFYLILDQKKHASPAKFAWRLILLFIIGFVHHIHYRGDFLTVYAVFGMILILCRKLNNRIILILGLFLAFNGPEIIIKTVALFSKPIPRSELILLKNIRIEEARRYFDLIIGDDYLKLFISNSTVGVINKCHYLLISGRLWVVPGLFLLGLWIGRKKWHENIHKLNLKKLIRITALFGFPLIGIYYYFAVTPYSKLGRFFGYIAKDAANIFIPLLYICIVLFLYKLRVTQNVIKQFIPVGKMGLTTYVAQSVFGIFIFYGYGLNLLLELSGTMALILGLFVFILQVWFSKWWFKLFKYGPLEWLWRCGTERKWIPNNINK</sequence>
<organism evidence="3 4">
    <name type="scientific">Aestuariibaculum sediminum</name>
    <dbReference type="NCBI Taxonomy" id="2770637"/>
    <lineage>
        <taxon>Bacteria</taxon>
        <taxon>Pseudomonadati</taxon>
        <taxon>Bacteroidota</taxon>
        <taxon>Flavobacteriia</taxon>
        <taxon>Flavobacteriales</taxon>
        <taxon>Flavobacteriaceae</taxon>
    </lineage>
</organism>
<keyword evidence="1" id="KW-1133">Transmembrane helix</keyword>
<dbReference type="InterPro" id="IPR052529">
    <property type="entry name" value="Bact_Transport_Assoc"/>
</dbReference>
<keyword evidence="4" id="KW-1185">Reference proteome</keyword>
<feature type="transmembrane region" description="Helical" evidence="1">
    <location>
        <begin position="204"/>
        <end position="225"/>
    </location>
</feature>
<dbReference type="PANTHER" id="PTHR30590">
    <property type="entry name" value="INNER MEMBRANE PROTEIN"/>
    <property type="match status" value="1"/>
</dbReference>
<dbReference type="EMBL" id="JACVXB010000002">
    <property type="protein sequence ID" value="MBD0831574.1"/>
    <property type="molecule type" value="Genomic_DNA"/>
</dbReference>
<keyword evidence="1" id="KW-0812">Transmembrane</keyword>
<evidence type="ECO:0000256" key="1">
    <source>
        <dbReference type="SAM" id="Phobius"/>
    </source>
</evidence>
<dbReference type="Pfam" id="PF04235">
    <property type="entry name" value="DUF418"/>
    <property type="match status" value="1"/>
</dbReference>
<accession>A0A8J6Q226</accession>
<protein>
    <submittedName>
        <fullName evidence="3">DUF418 domain-containing protein</fullName>
    </submittedName>
</protein>
<feature type="transmembrane region" description="Helical" evidence="1">
    <location>
        <begin position="88"/>
        <end position="104"/>
    </location>
</feature>
<dbReference type="Proteomes" id="UP000600588">
    <property type="component" value="Unassembled WGS sequence"/>
</dbReference>
<feature type="transmembrane region" description="Helical" evidence="1">
    <location>
        <begin position="279"/>
        <end position="295"/>
    </location>
</feature>
<proteinExistence type="predicted"/>
<comment type="caution">
    <text evidence="3">The sequence shown here is derived from an EMBL/GenBank/DDBJ whole genome shotgun (WGS) entry which is preliminary data.</text>
</comment>
<feature type="domain" description="DUF418" evidence="2">
    <location>
        <begin position="225"/>
        <end position="382"/>
    </location>
</feature>
<feature type="transmembrane region" description="Helical" evidence="1">
    <location>
        <begin position="315"/>
        <end position="334"/>
    </location>
</feature>
<feature type="transmembrane region" description="Helical" evidence="1">
    <location>
        <begin position="110"/>
        <end position="125"/>
    </location>
</feature>
<keyword evidence="1" id="KW-0472">Membrane</keyword>
<dbReference type="InterPro" id="IPR007349">
    <property type="entry name" value="DUF418"/>
</dbReference>
<feature type="transmembrane region" description="Helical" evidence="1">
    <location>
        <begin position="340"/>
        <end position="359"/>
    </location>
</feature>
<reference evidence="3 4" key="1">
    <citation type="submission" date="2020-09" db="EMBL/GenBank/DDBJ databases">
        <title>TT11 complete genome.</title>
        <authorList>
            <person name="Wu Z."/>
        </authorList>
    </citation>
    <scope>NUCLEOTIDE SEQUENCE [LARGE SCALE GENOMIC DNA]</scope>
    <source>
        <strain evidence="3 4">TT11</strain>
    </source>
</reference>
<feature type="transmembrane region" description="Helical" evidence="1">
    <location>
        <begin position="12"/>
        <end position="32"/>
    </location>
</feature>
<feature type="transmembrane region" description="Helical" evidence="1">
    <location>
        <begin position="132"/>
        <end position="154"/>
    </location>
</feature>
<dbReference type="PANTHER" id="PTHR30590:SF2">
    <property type="entry name" value="INNER MEMBRANE PROTEIN"/>
    <property type="match status" value="1"/>
</dbReference>
<feature type="transmembrane region" description="Helical" evidence="1">
    <location>
        <begin position="52"/>
        <end position="76"/>
    </location>
</feature>
<name>A0A8J6Q226_9FLAO</name>
<evidence type="ECO:0000313" key="4">
    <source>
        <dbReference type="Proteomes" id="UP000600588"/>
    </source>
</evidence>
<evidence type="ECO:0000259" key="2">
    <source>
        <dbReference type="Pfam" id="PF04235"/>
    </source>
</evidence>